<dbReference type="PANTHER" id="PTHR42085:SF6">
    <property type="entry name" value="F-BOX DOMAIN-CONTAINING PROTEIN"/>
    <property type="match status" value="1"/>
</dbReference>
<comment type="caution">
    <text evidence="1">The sequence shown here is derived from an EMBL/GenBank/DDBJ whole genome shotgun (WGS) entry which is preliminary data.</text>
</comment>
<keyword evidence="2" id="KW-1185">Reference proteome</keyword>
<name>A0AA35LQ21_9HYPO</name>
<gene>
    <name evidence="1" type="ORF">CCHLO57077_00011291</name>
</gene>
<evidence type="ECO:0000313" key="2">
    <source>
        <dbReference type="Proteomes" id="UP001160390"/>
    </source>
</evidence>
<reference evidence="1" key="1">
    <citation type="submission" date="2023-01" db="EMBL/GenBank/DDBJ databases">
        <authorList>
            <person name="Piombo E."/>
        </authorList>
    </citation>
    <scope>NUCLEOTIDE SEQUENCE</scope>
</reference>
<dbReference type="PANTHER" id="PTHR42085">
    <property type="entry name" value="F-BOX DOMAIN-CONTAINING PROTEIN"/>
    <property type="match status" value="1"/>
</dbReference>
<accession>A0AA35LQ21</accession>
<dbReference type="Proteomes" id="UP001160390">
    <property type="component" value="Unassembled WGS sequence"/>
</dbReference>
<dbReference type="EMBL" id="CABFNP030000426">
    <property type="protein sequence ID" value="CAI6014123.1"/>
    <property type="molecule type" value="Genomic_DNA"/>
</dbReference>
<sequence>MHSTSVRENVYKYAGVPTQILIELNRWSKDDHLSEFMDESDTELLGIDTLDYSQLTVPYGLLASSRIVREEVEEKIYSSNIIAASLWLPRGLHPLEQLSDASFRVLRSLVVFLCPCHCLEPFCRKNSYQADAEREYFSAHEYRPSKGHSRQLDCISRRDKGTIAQWKRICARLASNVPPGQLELHLVADVANMRTAQIVLGPLLDLSVLKEAAISLRDEPNESLQALARRTSLRLIGTREEEPFQPFRFLDLPFDLQLQILKFTHLNVPHHIRWGPSERFYSSDWESCTGQESERARHHMIQPKVFCRKQGAAYSAHCQCSDSPVQQCYFLVSKAFGAVARAVFYSQNKFEVVPSDSYPLRGVETSADDDIDADPQNGCKFVVSSFFGRMPPSAIHSLSHVSLVFPPMTPAYLLPEQKAWGAWLHAVDLLEQHANLPGLKLEIHFADLDVMPLAELSARRTRSKPEDEKEMFDAYVRILGPLRRLAGLRAFFVYAAWPTHNEAEADRKADETKLEQMVMGDGYNSTNWGKCERSTWSQPDRFWWTQYH</sequence>
<evidence type="ECO:0000313" key="1">
    <source>
        <dbReference type="EMBL" id="CAI6014123.1"/>
    </source>
</evidence>
<proteinExistence type="predicted"/>
<dbReference type="AlphaFoldDB" id="A0AA35LQ21"/>
<organism evidence="1 2">
    <name type="scientific">Clonostachys chloroleuca</name>
    <dbReference type="NCBI Taxonomy" id="1926264"/>
    <lineage>
        <taxon>Eukaryota</taxon>
        <taxon>Fungi</taxon>
        <taxon>Dikarya</taxon>
        <taxon>Ascomycota</taxon>
        <taxon>Pezizomycotina</taxon>
        <taxon>Sordariomycetes</taxon>
        <taxon>Hypocreomycetidae</taxon>
        <taxon>Hypocreales</taxon>
        <taxon>Bionectriaceae</taxon>
        <taxon>Clonostachys</taxon>
    </lineage>
</organism>
<dbReference type="InterPro" id="IPR038883">
    <property type="entry name" value="AN11006-like"/>
</dbReference>
<protein>
    <submittedName>
        <fullName evidence="1">Uncharacterized protein</fullName>
    </submittedName>
</protein>